<dbReference type="SUPFAM" id="SSF110857">
    <property type="entry name" value="Gamma-glutamyl cyclotransferase-like"/>
    <property type="match status" value="1"/>
</dbReference>
<evidence type="ECO:0000313" key="5">
    <source>
        <dbReference type="RefSeq" id="XP_013176330.1"/>
    </source>
</evidence>
<dbReference type="AlphaFoldDB" id="A0AAJ6ZNK8"/>
<dbReference type="CDD" id="cd06661">
    <property type="entry name" value="GGCT_like"/>
    <property type="match status" value="1"/>
</dbReference>
<evidence type="ECO:0000256" key="1">
    <source>
        <dbReference type="ARBA" id="ARBA00008861"/>
    </source>
</evidence>
<evidence type="ECO:0000256" key="2">
    <source>
        <dbReference type="PIRSR" id="PIRSR639126-1"/>
    </source>
</evidence>
<feature type="active site" description="Proton acceptor" evidence="2">
    <location>
        <position position="106"/>
    </location>
</feature>
<gene>
    <name evidence="5" type="primary">LOC106124326</name>
</gene>
<name>A0AAJ6ZNK8_PAPXU</name>
<dbReference type="Pfam" id="PF06094">
    <property type="entry name" value="GGACT"/>
    <property type="match status" value="1"/>
</dbReference>
<dbReference type="PANTHER" id="PTHR12510">
    <property type="entry name" value="TROPONIN C-AKIN-1 PROTEIN"/>
    <property type="match status" value="1"/>
</dbReference>
<protein>
    <recommendedName>
        <fullName evidence="3">Gamma-glutamylcyclotransferase family protein</fullName>
    </recommendedName>
</protein>
<dbReference type="GO" id="GO:0061929">
    <property type="term" value="F:gamma-glutamylaminecyclotransferase activity"/>
    <property type="evidence" value="ECO:0007669"/>
    <property type="project" value="InterPro"/>
</dbReference>
<organism evidence="5">
    <name type="scientific">Papilio xuthus</name>
    <name type="common">Asian swallowtail butterfly</name>
    <dbReference type="NCBI Taxonomy" id="66420"/>
    <lineage>
        <taxon>Eukaryota</taxon>
        <taxon>Metazoa</taxon>
        <taxon>Ecdysozoa</taxon>
        <taxon>Arthropoda</taxon>
        <taxon>Hexapoda</taxon>
        <taxon>Insecta</taxon>
        <taxon>Pterygota</taxon>
        <taxon>Neoptera</taxon>
        <taxon>Endopterygota</taxon>
        <taxon>Lepidoptera</taxon>
        <taxon>Glossata</taxon>
        <taxon>Ditrysia</taxon>
        <taxon>Papilionoidea</taxon>
        <taxon>Papilionidae</taxon>
        <taxon>Papilioninae</taxon>
        <taxon>Papilio</taxon>
    </lineage>
</organism>
<comment type="similarity">
    <text evidence="1 3">Belongs to the gamma-glutamylcyclotransferase family.</text>
</comment>
<proteinExistence type="inferred from homology"/>
<sequence length="184" mass="21719">MIVPRFHILLKTPSKSYLHHSRKMSEKVFVYGTLKKNEPNHYWLTDRKNGVSKFIGNGETCQKYPLIIGTKYNIPFVLYKPGVGHHVQGEVYEVDEKMMSNLDILEDHPNYYIREIDNVDIKKLGTNKKERIKCWVYFMKNFKDELLFNQMFENYSSTGSHGLPYLERNNESTIDDFNNDVKAK</sequence>
<dbReference type="InterPro" id="IPR009288">
    <property type="entry name" value="AIG2-like_dom"/>
</dbReference>
<dbReference type="Gene3D" id="3.10.490.10">
    <property type="entry name" value="Gamma-glutamyl cyclotransferase-like"/>
    <property type="match status" value="1"/>
</dbReference>
<feature type="domain" description="Gamma-glutamylcyclotransferase AIG2-like" evidence="4">
    <location>
        <begin position="28"/>
        <end position="145"/>
    </location>
</feature>
<dbReference type="KEGG" id="pxu:106124326"/>
<evidence type="ECO:0000259" key="4">
    <source>
        <dbReference type="Pfam" id="PF06094"/>
    </source>
</evidence>
<dbReference type="RefSeq" id="XP_013176330.1">
    <property type="nucleotide sequence ID" value="XM_013320876.1"/>
</dbReference>
<dbReference type="InterPro" id="IPR036568">
    <property type="entry name" value="GGCT-like_sf"/>
</dbReference>
<reference evidence="5" key="1">
    <citation type="submission" date="2025-08" db="UniProtKB">
        <authorList>
            <consortium name="RefSeq"/>
        </authorList>
    </citation>
    <scope>IDENTIFICATION</scope>
</reference>
<dbReference type="Proteomes" id="UP000694872">
    <property type="component" value="Unplaced"/>
</dbReference>
<evidence type="ECO:0000256" key="3">
    <source>
        <dbReference type="RuleBase" id="RU367036"/>
    </source>
</evidence>
<accession>A0AAJ6ZNK8</accession>
<dbReference type="InterPro" id="IPR039126">
    <property type="entry name" value="GGACT"/>
</dbReference>
<dbReference type="InterPro" id="IPR013024">
    <property type="entry name" value="GGCT-like"/>
</dbReference>
<dbReference type="GeneID" id="106124326"/>
<dbReference type="GO" id="GO:0005829">
    <property type="term" value="C:cytosol"/>
    <property type="evidence" value="ECO:0007669"/>
    <property type="project" value="TreeGrafter"/>
</dbReference>
<dbReference type="PANTHER" id="PTHR12510:SF4">
    <property type="entry name" value="GAMMA-GLUTAMYLAMINECYCLOTRANSFERASE"/>
    <property type="match status" value="1"/>
</dbReference>